<dbReference type="GO" id="GO:0016020">
    <property type="term" value="C:membrane"/>
    <property type="evidence" value="ECO:0007669"/>
    <property type="project" value="UniProtKB-SubCell"/>
</dbReference>
<feature type="coiled-coil region" evidence="5">
    <location>
        <begin position="302"/>
        <end position="329"/>
    </location>
</feature>
<proteinExistence type="predicted"/>
<feature type="compositionally biased region" description="Low complexity" evidence="6">
    <location>
        <begin position="408"/>
        <end position="421"/>
    </location>
</feature>
<feature type="region of interest" description="Disordered" evidence="6">
    <location>
        <begin position="408"/>
        <end position="428"/>
    </location>
</feature>
<dbReference type="RefSeq" id="WP_142896911.1">
    <property type="nucleotide sequence ID" value="NZ_ML660055.1"/>
</dbReference>
<organism evidence="8 9">
    <name type="scientific">Denitrobaculum tricleocarpae</name>
    <dbReference type="NCBI Taxonomy" id="2591009"/>
    <lineage>
        <taxon>Bacteria</taxon>
        <taxon>Pseudomonadati</taxon>
        <taxon>Pseudomonadota</taxon>
        <taxon>Alphaproteobacteria</taxon>
        <taxon>Rhodospirillales</taxon>
        <taxon>Rhodospirillaceae</taxon>
        <taxon>Denitrobaculum</taxon>
    </lineage>
</organism>
<feature type="region of interest" description="Disordered" evidence="6">
    <location>
        <begin position="82"/>
        <end position="250"/>
    </location>
</feature>
<feature type="compositionally biased region" description="Basic and acidic residues" evidence="6">
    <location>
        <begin position="121"/>
        <end position="132"/>
    </location>
</feature>
<feature type="transmembrane region" description="Helical" evidence="7">
    <location>
        <begin position="255"/>
        <end position="275"/>
    </location>
</feature>
<feature type="compositionally biased region" description="Low complexity" evidence="6">
    <location>
        <begin position="7"/>
        <end position="22"/>
    </location>
</feature>
<sequence length="673" mass="66777">MSDKNKSSGGSSPSQSESAAKGAQPVAQIIEAFGGLRPMAGKLKVAVSTVQGWKERDSIPTARHGEILSAAKAHNIALDPAVLSSSDHMTRNQTAKTASPQGAGITSPAGTAAVPGAGGPKDQDVKKDDKAPKATGPEATGTGPASPKSADSKPTGAASPASAAPPPAAFGAPFEDTPAKDAQAKDSAPKTAIPAAGGSKPQEAKTTDVKVKDAKAAEPKGAAASPSDSKVPDSKVGDSKVSAEPAAPAGKSGGGFSGFLMGVVVLALILAGAVYTRGHWLPLVETLPMMAGGEASGSGAAAEETAARIAALENKLADLEGQMQSALDAAPPNTASPDLAAVDQAIADANQRIDALDGTLEQLLAGGVVIAADGQSDGDTAASPGSVLDQQELAALKAQVEQLAGEIESGAGSAADPGASGQTAAQPDDTRLAELTARLDEIEQTVTGLEDPAERLSELDSRLDAAEQGVAALPALESRLSAELAALSETIPTGPSEDAGDAAMFLALLQLREALSGSGAFETELALVDGLAAEDAELKAALAPLSERAASGVAALPGLRVSFDQMAGSVVAAARGGEEDDWIAKTVRKVSEAVTIRPVGLVEGDDAGAVLARAEVKLEAGDLAGAVAELDALSGSAAEGAAAWRQEAEARLEAQKALSLLATRAATMIGLGG</sequence>
<evidence type="ECO:0000256" key="7">
    <source>
        <dbReference type="SAM" id="Phobius"/>
    </source>
</evidence>
<name>A0A545TRI0_9PROT</name>
<dbReference type="AlphaFoldDB" id="A0A545TRI0"/>
<dbReference type="InterPro" id="IPR019133">
    <property type="entry name" value="MIC60"/>
</dbReference>
<reference evidence="8 9" key="1">
    <citation type="submission" date="2019-06" db="EMBL/GenBank/DDBJ databases">
        <title>Whole genome sequence for Rhodospirillaceae sp. R148.</title>
        <authorList>
            <person name="Wang G."/>
        </authorList>
    </citation>
    <scope>NUCLEOTIDE SEQUENCE [LARGE SCALE GENOMIC DNA]</scope>
    <source>
        <strain evidence="8 9">R148</strain>
    </source>
</reference>
<feature type="compositionally biased region" description="Basic and acidic residues" evidence="6">
    <location>
        <begin position="177"/>
        <end position="188"/>
    </location>
</feature>
<feature type="compositionally biased region" description="Polar residues" evidence="6">
    <location>
        <begin position="83"/>
        <end position="100"/>
    </location>
</feature>
<comment type="subcellular location">
    <subcellularLocation>
        <location evidence="1">Membrane</location>
    </subcellularLocation>
</comment>
<feature type="compositionally biased region" description="Basic and acidic residues" evidence="6">
    <location>
        <begin position="202"/>
        <end position="218"/>
    </location>
</feature>
<comment type="caution">
    <text evidence="8">The sequence shown here is derived from an EMBL/GenBank/DDBJ whole genome shotgun (WGS) entry which is preliminary data.</text>
</comment>
<evidence type="ECO:0000256" key="4">
    <source>
        <dbReference type="ARBA" id="ARBA00023136"/>
    </source>
</evidence>
<evidence type="ECO:0000256" key="6">
    <source>
        <dbReference type="SAM" id="MobiDB-lite"/>
    </source>
</evidence>
<evidence type="ECO:0000256" key="2">
    <source>
        <dbReference type="ARBA" id="ARBA00022692"/>
    </source>
</evidence>
<keyword evidence="9" id="KW-1185">Reference proteome</keyword>
<dbReference type="InterPro" id="IPR059216">
    <property type="entry name" value="LeuA_carph_isopro_dom"/>
</dbReference>
<protein>
    <submittedName>
        <fullName evidence="8">Uncharacterized protein</fullName>
    </submittedName>
</protein>
<feature type="region of interest" description="Disordered" evidence="6">
    <location>
        <begin position="1"/>
        <end position="24"/>
    </location>
</feature>
<keyword evidence="4 7" id="KW-0472">Membrane</keyword>
<keyword evidence="2 7" id="KW-0812">Transmembrane</keyword>
<keyword evidence="3 7" id="KW-1133">Transmembrane helix</keyword>
<dbReference type="EMBL" id="VHSH01000004">
    <property type="protein sequence ID" value="TQV79731.1"/>
    <property type="molecule type" value="Genomic_DNA"/>
</dbReference>
<keyword evidence="5" id="KW-0175">Coiled coil</keyword>
<evidence type="ECO:0000313" key="8">
    <source>
        <dbReference type="EMBL" id="TQV79731.1"/>
    </source>
</evidence>
<dbReference type="NCBIfam" id="NF046037">
    <property type="entry name" value="carphisopro"/>
    <property type="match status" value="1"/>
</dbReference>
<dbReference type="Pfam" id="PF09731">
    <property type="entry name" value="Mitofilin"/>
    <property type="match status" value="1"/>
</dbReference>
<evidence type="ECO:0000313" key="9">
    <source>
        <dbReference type="Proteomes" id="UP000315252"/>
    </source>
</evidence>
<evidence type="ECO:0000256" key="1">
    <source>
        <dbReference type="ARBA" id="ARBA00004370"/>
    </source>
</evidence>
<gene>
    <name evidence="8" type="ORF">FKG95_13575</name>
</gene>
<dbReference type="Proteomes" id="UP000315252">
    <property type="component" value="Unassembled WGS sequence"/>
</dbReference>
<dbReference type="OrthoDB" id="8421723at2"/>
<evidence type="ECO:0000256" key="3">
    <source>
        <dbReference type="ARBA" id="ARBA00022989"/>
    </source>
</evidence>
<accession>A0A545TRI0</accession>
<evidence type="ECO:0000256" key="5">
    <source>
        <dbReference type="SAM" id="Coils"/>
    </source>
</evidence>